<dbReference type="PIRSF" id="PIRSF018266">
    <property type="entry name" value="FecR"/>
    <property type="match status" value="1"/>
</dbReference>
<keyword evidence="2" id="KW-1133">Transmembrane helix</keyword>
<dbReference type="Pfam" id="PF16344">
    <property type="entry name" value="FecR_C"/>
    <property type="match status" value="1"/>
</dbReference>
<dbReference type="Pfam" id="PF04773">
    <property type="entry name" value="FecR"/>
    <property type="match status" value="1"/>
</dbReference>
<evidence type="ECO:0008006" key="7">
    <source>
        <dbReference type="Google" id="ProtNLM"/>
    </source>
</evidence>
<name>A0A316TNS8_9BACT</name>
<gene>
    <name evidence="5" type="ORF">DDZ15_14660</name>
</gene>
<feature type="transmembrane region" description="Helical" evidence="2">
    <location>
        <begin position="92"/>
        <end position="111"/>
    </location>
</feature>
<evidence type="ECO:0000313" key="5">
    <source>
        <dbReference type="EMBL" id="PWN05311.1"/>
    </source>
</evidence>
<evidence type="ECO:0000256" key="1">
    <source>
        <dbReference type="SAM" id="MobiDB-lite"/>
    </source>
</evidence>
<dbReference type="InterPro" id="IPR032508">
    <property type="entry name" value="FecR_C"/>
</dbReference>
<evidence type="ECO:0000256" key="2">
    <source>
        <dbReference type="SAM" id="Phobius"/>
    </source>
</evidence>
<dbReference type="Gene3D" id="3.55.50.30">
    <property type="match status" value="1"/>
</dbReference>
<organism evidence="5 6">
    <name type="scientific">Rhodohalobacter mucosus</name>
    <dbReference type="NCBI Taxonomy" id="2079485"/>
    <lineage>
        <taxon>Bacteria</taxon>
        <taxon>Pseudomonadati</taxon>
        <taxon>Balneolota</taxon>
        <taxon>Balneolia</taxon>
        <taxon>Balneolales</taxon>
        <taxon>Balneolaceae</taxon>
        <taxon>Rhodohalobacter</taxon>
    </lineage>
</organism>
<sequence length="329" mass="37146">MNSTVTQKRRNDAMNRNSPNQNRPYTNESELIRIWEISKTAEPHSTAREIVSEAETENALRSVWDRIDSSGMKEETKVHDASRNRAERFWIWGRYMVAAAALIIAVSWYLFVPVTVTAPYGEQVTLDLPDGSQAELNSGTSITYNRALFGRTDRDLTLNGEAWFDVTPSGIPFTVKANGTLTSVLGTSFNIRSWSSDPENDTELSVSSGRVAFMPQQDIRRGVTLEPGQLSRWDPSLTEPTTPVSVPISEITGWRENRIIFREQSLRVIINELERRFDTTIDLDVPGAEDDPITAYYNSPQNLQTVLDDISMVKGLRYAETANGYRIFK</sequence>
<feature type="domain" description="Protein FecR C-terminal" evidence="4">
    <location>
        <begin position="258"/>
        <end position="320"/>
    </location>
</feature>
<dbReference type="RefSeq" id="WP_109647867.1">
    <property type="nucleotide sequence ID" value="NZ_QGGB01000010.1"/>
</dbReference>
<dbReference type="InterPro" id="IPR006860">
    <property type="entry name" value="FecR"/>
</dbReference>
<dbReference type="Gene3D" id="2.60.120.1440">
    <property type="match status" value="1"/>
</dbReference>
<proteinExistence type="predicted"/>
<dbReference type="InterPro" id="IPR012373">
    <property type="entry name" value="Ferrdict_sens_TM"/>
</dbReference>
<dbReference type="GO" id="GO:0016989">
    <property type="term" value="F:sigma factor antagonist activity"/>
    <property type="evidence" value="ECO:0007669"/>
    <property type="project" value="TreeGrafter"/>
</dbReference>
<evidence type="ECO:0000259" key="4">
    <source>
        <dbReference type="Pfam" id="PF16344"/>
    </source>
</evidence>
<dbReference type="OrthoDB" id="1523735at2"/>
<comment type="caution">
    <text evidence="5">The sequence shown here is derived from an EMBL/GenBank/DDBJ whole genome shotgun (WGS) entry which is preliminary data.</text>
</comment>
<keyword evidence="2" id="KW-0812">Transmembrane</keyword>
<feature type="region of interest" description="Disordered" evidence="1">
    <location>
        <begin position="1"/>
        <end position="25"/>
    </location>
</feature>
<dbReference type="EMBL" id="QGGB01000010">
    <property type="protein sequence ID" value="PWN05311.1"/>
    <property type="molecule type" value="Genomic_DNA"/>
</dbReference>
<accession>A0A316TNS8</accession>
<dbReference type="Proteomes" id="UP000245533">
    <property type="component" value="Unassembled WGS sequence"/>
</dbReference>
<feature type="domain" description="FecR protein" evidence="3">
    <location>
        <begin position="116"/>
        <end position="211"/>
    </location>
</feature>
<keyword evidence="6" id="KW-1185">Reference proteome</keyword>
<dbReference type="PANTHER" id="PTHR30273">
    <property type="entry name" value="PERIPLASMIC SIGNAL SENSOR AND SIGMA FACTOR ACTIVATOR FECR-RELATED"/>
    <property type="match status" value="1"/>
</dbReference>
<dbReference type="PANTHER" id="PTHR30273:SF2">
    <property type="entry name" value="PROTEIN FECR"/>
    <property type="match status" value="1"/>
</dbReference>
<keyword evidence="2" id="KW-0472">Membrane</keyword>
<feature type="compositionally biased region" description="Polar residues" evidence="1">
    <location>
        <begin position="14"/>
        <end position="25"/>
    </location>
</feature>
<evidence type="ECO:0000313" key="6">
    <source>
        <dbReference type="Proteomes" id="UP000245533"/>
    </source>
</evidence>
<evidence type="ECO:0000259" key="3">
    <source>
        <dbReference type="Pfam" id="PF04773"/>
    </source>
</evidence>
<dbReference type="AlphaFoldDB" id="A0A316TNS8"/>
<reference evidence="5 6" key="1">
    <citation type="submission" date="2018-05" db="EMBL/GenBank/DDBJ databases">
        <title>Rhodohalobacter halophilus gen. nov., sp. nov., a moderately halophilic member of the family Balneolaceae.</title>
        <authorList>
            <person name="Liu Z.-W."/>
        </authorList>
    </citation>
    <scope>NUCLEOTIDE SEQUENCE [LARGE SCALE GENOMIC DNA]</scope>
    <source>
        <strain evidence="5 6">8A47</strain>
    </source>
</reference>
<protein>
    <recommendedName>
        <fullName evidence="7">FecR family protein</fullName>
    </recommendedName>
</protein>